<gene>
    <name evidence="2" type="ORF">HHL09_25520</name>
</gene>
<keyword evidence="1" id="KW-0472">Membrane</keyword>
<reference evidence="2 3" key="1">
    <citation type="submission" date="2020-04" db="EMBL/GenBank/DDBJ databases">
        <title>Luteolibacter sp. G-1-1-1 isolated from soil.</title>
        <authorList>
            <person name="Dahal R.H."/>
        </authorList>
    </citation>
    <scope>NUCLEOTIDE SEQUENCE [LARGE SCALE GENOMIC DNA]</scope>
    <source>
        <strain evidence="2 3">G-1-1-1</strain>
    </source>
</reference>
<keyword evidence="1" id="KW-0812">Transmembrane</keyword>
<evidence type="ECO:0000313" key="2">
    <source>
        <dbReference type="EMBL" id="QJE98995.1"/>
    </source>
</evidence>
<protein>
    <submittedName>
        <fullName evidence="2">Uncharacterized protein</fullName>
    </submittedName>
</protein>
<keyword evidence="3" id="KW-1185">Reference proteome</keyword>
<feature type="transmembrane region" description="Helical" evidence="1">
    <location>
        <begin position="16"/>
        <end position="33"/>
    </location>
</feature>
<evidence type="ECO:0000256" key="1">
    <source>
        <dbReference type="SAM" id="Phobius"/>
    </source>
</evidence>
<dbReference type="Proteomes" id="UP000501812">
    <property type="component" value="Chromosome"/>
</dbReference>
<dbReference type="EMBL" id="CP051774">
    <property type="protein sequence ID" value="QJE98995.1"/>
    <property type="molecule type" value="Genomic_DNA"/>
</dbReference>
<name>A0A858RQI3_9BACT</name>
<organism evidence="2 3">
    <name type="scientific">Luteolibacter luteus</name>
    <dbReference type="NCBI Taxonomy" id="2728835"/>
    <lineage>
        <taxon>Bacteria</taxon>
        <taxon>Pseudomonadati</taxon>
        <taxon>Verrucomicrobiota</taxon>
        <taxon>Verrucomicrobiia</taxon>
        <taxon>Verrucomicrobiales</taxon>
        <taxon>Verrucomicrobiaceae</taxon>
        <taxon>Luteolibacter</taxon>
    </lineage>
</organism>
<accession>A0A858RQI3</accession>
<feature type="transmembrane region" description="Helical" evidence="1">
    <location>
        <begin position="39"/>
        <end position="57"/>
    </location>
</feature>
<proteinExistence type="predicted"/>
<sequence length="141" mass="16851">MKEIHFHPTRYQRRRQVLVFMAWCVPACVWVWWQSPQVFLFVILFVPFQLVFFLSQIRKVPSSRIEIDEEQLILEPEGHWGQEPIPLNSIVAKRSEAFSQTLIYDRDGGQKVFQMSRWDFTHSQWRTLAQFVRGLPVMEIG</sequence>
<dbReference type="AlphaFoldDB" id="A0A858RQI3"/>
<evidence type="ECO:0000313" key="3">
    <source>
        <dbReference type="Proteomes" id="UP000501812"/>
    </source>
</evidence>
<keyword evidence="1" id="KW-1133">Transmembrane helix</keyword>
<dbReference type="RefSeq" id="WP_169457481.1">
    <property type="nucleotide sequence ID" value="NZ_CP051774.1"/>
</dbReference>
<dbReference type="KEGG" id="luo:HHL09_25520"/>